<reference evidence="2 3" key="1">
    <citation type="submission" date="2016-07" db="EMBL/GenBank/DDBJ databases">
        <title>Pervasive Adenine N6-methylation of Active Genes in Fungi.</title>
        <authorList>
            <consortium name="DOE Joint Genome Institute"/>
            <person name="Mondo S.J."/>
            <person name="Dannebaum R.O."/>
            <person name="Kuo R.C."/>
            <person name="Labutti K."/>
            <person name="Haridas S."/>
            <person name="Kuo A."/>
            <person name="Salamov A."/>
            <person name="Ahrendt S.R."/>
            <person name="Lipzen A."/>
            <person name="Sullivan W."/>
            <person name="Andreopoulos W.B."/>
            <person name="Clum A."/>
            <person name="Lindquist E."/>
            <person name="Daum C."/>
            <person name="Ramamoorthy G.K."/>
            <person name="Gryganskyi A."/>
            <person name="Culley D."/>
            <person name="Magnuson J.K."/>
            <person name="James T.Y."/>
            <person name="O'Malley M.A."/>
            <person name="Stajich J.E."/>
            <person name="Spatafora J.W."/>
            <person name="Visel A."/>
            <person name="Grigoriev I.V."/>
        </authorList>
    </citation>
    <scope>NUCLEOTIDE SEQUENCE [LARGE SCALE GENOMIC DNA]</scope>
    <source>
        <strain evidence="2 3">CBS 931.73</strain>
    </source>
</reference>
<name>A0A1Y1YUW5_9FUNG</name>
<dbReference type="AlphaFoldDB" id="A0A1Y1YUW5"/>
<dbReference type="Pfam" id="PF12298">
    <property type="entry name" value="Bot1p"/>
    <property type="match status" value="1"/>
</dbReference>
<keyword evidence="3" id="KW-1185">Reference proteome</keyword>
<gene>
    <name evidence="2" type="ORF">K493DRAFT_347186</name>
</gene>
<dbReference type="InterPro" id="IPR021036">
    <property type="entry name" value="Ribosomal_mS45"/>
</dbReference>
<protein>
    <recommendedName>
        <fullName evidence="4">37S ribosomal protein S35, mitochondrial</fullName>
    </recommendedName>
</protein>
<dbReference type="GO" id="GO:0032543">
    <property type="term" value="P:mitochondrial translation"/>
    <property type="evidence" value="ECO:0007669"/>
    <property type="project" value="TreeGrafter"/>
</dbReference>
<dbReference type="InParanoid" id="A0A1Y1YUW5"/>
<dbReference type="PANTHER" id="PTHR28158">
    <property type="entry name" value="37S RIBOSOMAL PROTEIN S35, MITOCHONDRIAL"/>
    <property type="match status" value="1"/>
</dbReference>
<feature type="compositionally biased region" description="Basic and acidic residues" evidence="1">
    <location>
        <begin position="43"/>
        <end position="56"/>
    </location>
</feature>
<accession>A0A1Y1YUW5</accession>
<dbReference type="PANTHER" id="PTHR28158:SF1">
    <property type="entry name" value="SMALL RIBOSOMAL SUBUNIT PROTEIN MS45"/>
    <property type="match status" value="1"/>
</dbReference>
<sequence>MLSTTQTLAKGLRVHVQALTVFRQCRGFSYTAGARIHNSLSTFDEKEGDKPPVEDKEATEESVEEGEEDEEEEEEEDNLPEGKLRKATLWFAAEGKQFEKPVWGQTNYVYETPFPMNPLFKPSAPVSDYIKEEIFKTHTFEPLTWTPRKLATKYGLSLKRVEAIIKLKAHEREMVDKGFSMQTQFRKGMESMMGVDNRITPEPIDETVPRVSKPFFKTVDEDIPFTPVDAAKVLKRKPFQQIQDELQQEAVVKQEVEEKPRVIAKDPSEATRRWKFMFTDTNKKLDITDRKIWVRERDGTLREATRSERQRKIKLVWSNHTGGLSKDDFKYN</sequence>
<dbReference type="FunCoup" id="A0A1Y1YUW5">
    <property type="interactions" value="46"/>
</dbReference>
<evidence type="ECO:0000313" key="2">
    <source>
        <dbReference type="EMBL" id="ORY01634.1"/>
    </source>
</evidence>
<dbReference type="Proteomes" id="UP000193498">
    <property type="component" value="Unassembled WGS sequence"/>
</dbReference>
<evidence type="ECO:0000313" key="3">
    <source>
        <dbReference type="Proteomes" id="UP000193498"/>
    </source>
</evidence>
<organism evidence="2 3">
    <name type="scientific">Basidiobolus meristosporus CBS 931.73</name>
    <dbReference type="NCBI Taxonomy" id="1314790"/>
    <lineage>
        <taxon>Eukaryota</taxon>
        <taxon>Fungi</taxon>
        <taxon>Fungi incertae sedis</taxon>
        <taxon>Zoopagomycota</taxon>
        <taxon>Entomophthoromycotina</taxon>
        <taxon>Basidiobolomycetes</taxon>
        <taxon>Basidiobolales</taxon>
        <taxon>Basidiobolaceae</taxon>
        <taxon>Basidiobolus</taxon>
    </lineage>
</organism>
<evidence type="ECO:0008006" key="4">
    <source>
        <dbReference type="Google" id="ProtNLM"/>
    </source>
</evidence>
<feature type="region of interest" description="Disordered" evidence="1">
    <location>
        <begin position="41"/>
        <end position="81"/>
    </location>
</feature>
<comment type="caution">
    <text evidence="2">The sequence shown here is derived from an EMBL/GenBank/DDBJ whole genome shotgun (WGS) entry which is preliminary data.</text>
</comment>
<dbReference type="GO" id="GO:0003735">
    <property type="term" value="F:structural constituent of ribosome"/>
    <property type="evidence" value="ECO:0007669"/>
    <property type="project" value="TreeGrafter"/>
</dbReference>
<evidence type="ECO:0000256" key="1">
    <source>
        <dbReference type="SAM" id="MobiDB-lite"/>
    </source>
</evidence>
<feature type="compositionally biased region" description="Acidic residues" evidence="1">
    <location>
        <begin position="57"/>
        <end position="79"/>
    </location>
</feature>
<proteinExistence type="predicted"/>
<dbReference type="OrthoDB" id="10052321at2759"/>
<dbReference type="STRING" id="1314790.A0A1Y1YUW5"/>
<dbReference type="EMBL" id="MCFE01000067">
    <property type="protein sequence ID" value="ORY01634.1"/>
    <property type="molecule type" value="Genomic_DNA"/>
</dbReference>
<dbReference type="GO" id="GO:0005763">
    <property type="term" value="C:mitochondrial small ribosomal subunit"/>
    <property type="evidence" value="ECO:0007669"/>
    <property type="project" value="TreeGrafter"/>
</dbReference>